<protein>
    <submittedName>
        <fullName evidence="2">Uncharacterized protein</fullName>
    </submittedName>
</protein>
<reference evidence="2" key="1">
    <citation type="submission" date="2021-01" db="EMBL/GenBank/DDBJ databases">
        <authorList>
            <person name="Corre E."/>
            <person name="Pelletier E."/>
            <person name="Niang G."/>
            <person name="Scheremetjew M."/>
            <person name="Finn R."/>
            <person name="Kale V."/>
            <person name="Holt S."/>
            <person name="Cochrane G."/>
            <person name="Meng A."/>
            <person name="Brown T."/>
            <person name="Cohen L."/>
        </authorList>
    </citation>
    <scope>NUCLEOTIDE SEQUENCE</scope>
    <source>
        <strain evidence="2">CCAP 1951/1</strain>
    </source>
</reference>
<dbReference type="AlphaFoldDB" id="A0A7S1L819"/>
<proteinExistence type="predicted"/>
<evidence type="ECO:0000313" key="2">
    <source>
        <dbReference type="EMBL" id="CAD9096978.1"/>
    </source>
</evidence>
<feature type="region of interest" description="Disordered" evidence="1">
    <location>
        <begin position="1"/>
        <end position="45"/>
    </location>
</feature>
<dbReference type="EMBL" id="HBGF01007457">
    <property type="protein sequence ID" value="CAD9096978.1"/>
    <property type="molecule type" value="Transcribed_RNA"/>
</dbReference>
<accession>A0A7S1L819</accession>
<evidence type="ECO:0000256" key="1">
    <source>
        <dbReference type="SAM" id="MobiDB-lite"/>
    </source>
</evidence>
<sequence length="437" mass="48646">MSSGDESRLPSAAKAEPPKKTEPRKDQVPTEPVGTAQQAEAKKRPTGIKWSFPDVADIMPGITSRRHALKYFVSRTMRVQGLNCPQDAVLVMIEKNGSATVGIKVPDDNQIAQFQQTLARLQQWYAACVDFRSAIEHKLDLTNLCFCWGGALTAPAIVFLRNPVNSKEHWSQFDSTTGYAWWAAVLWAKLAVCVSEKMLPSRHRDIDRIAHSAVDLTPLADEGWPGPLRDAVETAEAGWEDHLSKQFGVFVQKLIDLSGFKPIEGKRRYTIFLCDQTETRDPTYPPVKSTIALFKEFKQNKDDAQGITRAVVRGDGWTHGFRPGVWWRGQEFNVAVLPGHPSRMSYPGKDSQGQQRQQQFIKDTFATVFCAVYYIMTGKQPIPADVKALDGVGAFKTCVSKTTGKVDVGDWIPAARNKLDEAELAMRRSQPPTPTDG</sequence>
<name>A0A7S1L819_NEODS</name>
<gene>
    <name evidence="2" type="ORF">NDES1114_LOCUS5040</name>
</gene>
<organism evidence="2">
    <name type="scientific">Neobodo designis</name>
    <name type="common">Flagellated protozoan</name>
    <name type="synonym">Bodo designis</name>
    <dbReference type="NCBI Taxonomy" id="312471"/>
    <lineage>
        <taxon>Eukaryota</taxon>
        <taxon>Discoba</taxon>
        <taxon>Euglenozoa</taxon>
        <taxon>Kinetoplastea</taxon>
        <taxon>Metakinetoplastina</taxon>
        <taxon>Neobodonida</taxon>
        <taxon>Neobodo</taxon>
    </lineage>
</organism>
<feature type="compositionally biased region" description="Basic and acidic residues" evidence="1">
    <location>
        <begin position="16"/>
        <end position="28"/>
    </location>
</feature>